<dbReference type="AlphaFoldDB" id="A0A381NPF0"/>
<proteinExistence type="predicted"/>
<organism evidence="1">
    <name type="scientific">marine metagenome</name>
    <dbReference type="NCBI Taxonomy" id="408172"/>
    <lineage>
        <taxon>unclassified sequences</taxon>
        <taxon>metagenomes</taxon>
        <taxon>ecological metagenomes</taxon>
    </lineage>
</organism>
<evidence type="ECO:0000313" key="1">
    <source>
        <dbReference type="EMBL" id="SUZ56209.1"/>
    </source>
</evidence>
<name>A0A381NPF0_9ZZZZ</name>
<gene>
    <name evidence="1" type="ORF">METZ01_LOCUS9063</name>
</gene>
<accession>A0A381NPF0</accession>
<sequence>MFSATSIALFALLLQSISLKNAVTIADVMLVPEGIVAAPFAEVASEVNTDLEIV</sequence>
<dbReference type="EMBL" id="UINC01000487">
    <property type="protein sequence ID" value="SUZ56209.1"/>
    <property type="molecule type" value="Genomic_DNA"/>
</dbReference>
<protein>
    <submittedName>
        <fullName evidence="1">Uncharacterized protein</fullName>
    </submittedName>
</protein>
<reference evidence="1" key="1">
    <citation type="submission" date="2018-05" db="EMBL/GenBank/DDBJ databases">
        <authorList>
            <person name="Lanie J.A."/>
            <person name="Ng W.-L."/>
            <person name="Kazmierczak K.M."/>
            <person name="Andrzejewski T.M."/>
            <person name="Davidsen T.M."/>
            <person name="Wayne K.J."/>
            <person name="Tettelin H."/>
            <person name="Glass J.I."/>
            <person name="Rusch D."/>
            <person name="Podicherti R."/>
            <person name="Tsui H.-C.T."/>
            <person name="Winkler M.E."/>
        </authorList>
    </citation>
    <scope>NUCLEOTIDE SEQUENCE</scope>
</reference>